<feature type="region of interest" description="Disordered" evidence="1">
    <location>
        <begin position="37"/>
        <end position="68"/>
    </location>
</feature>
<organism evidence="2">
    <name type="scientific">Anopheles braziliensis</name>
    <dbReference type="NCBI Taxonomy" id="58242"/>
    <lineage>
        <taxon>Eukaryota</taxon>
        <taxon>Metazoa</taxon>
        <taxon>Ecdysozoa</taxon>
        <taxon>Arthropoda</taxon>
        <taxon>Hexapoda</taxon>
        <taxon>Insecta</taxon>
        <taxon>Pterygota</taxon>
        <taxon>Neoptera</taxon>
        <taxon>Endopterygota</taxon>
        <taxon>Diptera</taxon>
        <taxon>Nematocera</taxon>
        <taxon>Culicoidea</taxon>
        <taxon>Culicidae</taxon>
        <taxon>Anophelinae</taxon>
        <taxon>Anopheles</taxon>
    </lineage>
</organism>
<evidence type="ECO:0000313" key="2">
    <source>
        <dbReference type="EMBL" id="MBW29377.1"/>
    </source>
</evidence>
<evidence type="ECO:0000256" key="1">
    <source>
        <dbReference type="SAM" id="MobiDB-lite"/>
    </source>
</evidence>
<name>A0A2M3ZLD4_9DIPT</name>
<dbReference type="EMBL" id="GGFM01008626">
    <property type="protein sequence ID" value="MBW29377.1"/>
    <property type="molecule type" value="Transcribed_RNA"/>
</dbReference>
<reference evidence="2" key="1">
    <citation type="submission" date="2018-01" db="EMBL/GenBank/DDBJ databases">
        <title>An insight into the sialome of Amazonian anophelines.</title>
        <authorList>
            <person name="Ribeiro J.M."/>
            <person name="Scarpassa V."/>
            <person name="Calvo E."/>
        </authorList>
    </citation>
    <scope>NUCLEOTIDE SEQUENCE</scope>
    <source>
        <tissue evidence="2">Salivary glands</tissue>
    </source>
</reference>
<sequence length="68" mass="7004">MMPFSLGKRSAATTGILSTTITFSTPSLSHGFCFKKSANSSSSVTSSTNPSGSSKLGSSEYSWSSSLL</sequence>
<proteinExistence type="predicted"/>
<dbReference type="AlphaFoldDB" id="A0A2M3ZLD4"/>
<accession>A0A2M3ZLD4</accession>
<protein>
    <submittedName>
        <fullName evidence="2">Uncharacterized protein</fullName>
    </submittedName>
</protein>